<comment type="caution">
    <text evidence="2">The sequence shown here is derived from an EMBL/GenBank/DDBJ whole genome shotgun (WGS) entry which is preliminary data.</text>
</comment>
<sequence length="133" mass="14305">MIRKRKPLRDCGRPFRSVTAGREGRRGGWGEALPAKRRAARAQSSEFGALAPEHADPDAISGPPAGLQSRRRARRRCEGAPGGECLRPRRGLAAERGAACGAGRGMIRKREPLRDYSRLLPSVAGGRVGRRGG</sequence>
<dbReference type="EMBL" id="BSYI01000046">
    <property type="protein sequence ID" value="GMG84890.1"/>
    <property type="molecule type" value="Genomic_DNA"/>
</dbReference>
<feature type="region of interest" description="Disordered" evidence="1">
    <location>
        <begin position="1"/>
        <end position="87"/>
    </location>
</feature>
<reference evidence="2 3" key="1">
    <citation type="submission" date="2023-04" db="EMBL/GenBank/DDBJ databases">
        <title>Marinoamorphus aggregata gen. nov., sp. Nov., isolate from tissue of brittle star Ophioplocus japonicus.</title>
        <authorList>
            <person name="Kawano K."/>
            <person name="Sawayama S."/>
            <person name="Nakagawa S."/>
        </authorList>
    </citation>
    <scope>NUCLEOTIDE SEQUENCE [LARGE SCALE GENOMIC DNA]</scope>
    <source>
        <strain evidence="2 3">NKW23</strain>
    </source>
</reference>
<dbReference type="Proteomes" id="UP001239909">
    <property type="component" value="Unassembled WGS sequence"/>
</dbReference>
<evidence type="ECO:0000256" key="1">
    <source>
        <dbReference type="SAM" id="MobiDB-lite"/>
    </source>
</evidence>
<evidence type="ECO:0000313" key="3">
    <source>
        <dbReference type="Proteomes" id="UP001239909"/>
    </source>
</evidence>
<feature type="region of interest" description="Disordered" evidence="1">
    <location>
        <begin position="114"/>
        <end position="133"/>
    </location>
</feature>
<accession>A0ABQ6LQJ8</accession>
<keyword evidence="3" id="KW-1185">Reference proteome</keyword>
<proteinExistence type="predicted"/>
<organism evidence="2 3">
    <name type="scientific">Paralimibaculum aggregatum</name>
    <dbReference type="NCBI Taxonomy" id="3036245"/>
    <lineage>
        <taxon>Bacteria</taxon>
        <taxon>Pseudomonadati</taxon>
        <taxon>Pseudomonadota</taxon>
        <taxon>Alphaproteobacteria</taxon>
        <taxon>Rhodobacterales</taxon>
        <taxon>Paracoccaceae</taxon>
        <taxon>Paralimibaculum</taxon>
    </lineage>
</organism>
<evidence type="ECO:0000313" key="2">
    <source>
        <dbReference type="EMBL" id="GMG84890.1"/>
    </source>
</evidence>
<protein>
    <submittedName>
        <fullName evidence="2">Uncharacterized protein</fullName>
    </submittedName>
</protein>
<gene>
    <name evidence="2" type="ORF">LNKW23_41060</name>
</gene>
<name>A0ABQ6LQJ8_9RHOB</name>